<protein>
    <submittedName>
        <fullName evidence="6">TetR family transcriptional regulator</fullName>
    </submittedName>
</protein>
<keyword evidence="7" id="KW-1185">Reference proteome</keyword>
<dbReference type="PROSITE" id="PS50977">
    <property type="entry name" value="HTH_TETR_2"/>
    <property type="match status" value="1"/>
</dbReference>
<accession>A0A4V6MG14</accession>
<reference evidence="6 7" key="1">
    <citation type="submission" date="2019-02" db="EMBL/GenBank/DDBJ databases">
        <title>Genomic Encyclopedia of Type Strains, Phase IV (KMG-IV): sequencing the most valuable type-strain genomes for metagenomic binning, comparative biology and taxonomic classification.</title>
        <authorList>
            <person name="Goeker M."/>
        </authorList>
    </citation>
    <scope>NUCLEOTIDE SEQUENCE [LARGE SCALE GENOMIC DNA]</scope>
    <source>
        <strain evidence="6 7">DSM 105135</strain>
    </source>
</reference>
<dbReference type="GO" id="GO:0000976">
    <property type="term" value="F:transcription cis-regulatory region binding"/>
    <property type="evidence" value="ECO:0007669"/>
    <property type="project" value="TreeGrafter"/>
</dbReference>
<dbReference type="PRINTS" id="PR00455">
    <property type="entry name" value="HTHTETR"/>
</dbReference>
<dbReference type="PANTHER" id="PTHR30055">
    <property type="entry name" value="HTH-TYPE TRANSCRIPTIONAL REGULATOR RUTR"/>
    <property type="match status" value="1"/>
</dbReference>
<evidence type="ECO:0000256" key="3">
    <source>
        <dbReference type="ARBA" id="ARBA00023163"/>
    </source>
</evidence>
<dbReference type="GO" id="GO:0003700">
    <property type="term" value="F:DNA-binding transcription factor activity"/>
    <property type="evidence" value="ECO:0007669"/>
    <property type="project" value="TreeGrafter"/>
</dbReference>
<evidence type="ECO:0000256" key="4">
    <source>
        <dbReference type="PROSITE-ProRule" id="PRU00335"/>
    </source>
</evidence>
<keyword evidence="2 4" id="KW-0238">DNA-binding</keyword>
<keyword evidence="1" id="KW-0805">Transcription regulation</keyword>
<evidence type="ECO:0000256" key="2">
    <source>
        <dbReference type="ARBA" id="ARBA00023125"/>
    </source>
</evidence>
<evidence type="ECO:0000313" key="6">
    <source>
        <dbReference type="EMBL" id="RZU47846.1"/>
    </source>
</evidence>
<dbReference type="PANTHER" id="PTHR30055:SF234">
    <property type="entry name" value="HTH-TYPE TRANSCRIPTIONAL REGULATOR BETI"/>
    <property type="match status" value="1"/>
</dbReference>
<dbReference type="EMBL" id="SHKX01000010">
    <property type="protein sequence ID" value="RZU47846.1"/>
    <property type="molecule type" value="Genomic_DNA"/>
</dbReference>
<evidence type="ECO:0000259" key="5">
    <source>
        <dbReference type="PROSITE" id="PS50977"/>
    </source>
</evidence>
<dbReference type="AlphaFoldDB" id="A0A4V6MG14"/>
<gene>
    <name evidence="6" type="ORF">EV700_0813</name>
</gene>
<name>A0A4V6MG14_9GAMM</name>
<dbReference type="InterPro" id="IPR041674">
    <property type="entry name" value="TetR_C_22"/>
</dbReference>
<dbReference type="Gene3D" id="1.10.357.10">
    <property type="entry name" value="Tetracycline Repressor, domain 2"/>
    <property type="match status" value="1"/>
</dbReference>
<sequence length="214" mass="24210">MSSEPEVQHAHLKRVPRQERSQQRFETIVAVALRLFGEHGYEAVSMREIAREAECPIASVYQYFPTKQAIVKEIWVRYSQAVRAALAEDLQRFVEARRLEGGEELIERMVDLITELQLSSPAYVEVWGCIAATPELRVLNDQDTLNSAALIAEAVMAIRPEADRERMEGLTLMLTEAASSITKLTLSLPESQRIRIIGQLKESMKILFRATLGL</sequence>
<feature type="domain" description="HTH tetR-type" evidence="5">
    <location>
        <begin position="22"/>
        <end position="82"/>
    </location>
</feature>
<dbReference type="Pfam" id="PF00440">
    <property type="entry name" value="TetR_N"/>
    <property type="match status" value="1"/>
</dbReference>
<proteinExistence type="predicted"/>
<evidence type="ECO:0000256" key="1">
    <source>
        <dbReference type="ARBA" id="ARBA00023015"/>
    </source>
</evidence>
<dbReference type="RefSeq" id="WP_165391325.1">
    <property type="nucleotide sequence ID" value="NZ_SHKX01000010.1"/>
</dbReference>
<feature type="DNA-binding region" description="H-T-H motif" evidence="4">
    <location>
        <begin position="45"/>
        <end position="64"/>
    </location>
</feature>
<dbReference type="InterPro" id="IPR009057">
    <property type="entry name" value="Homeodomain-like_sf"/>
</dbReference>
<dbReference type="SUPFAM" id="SSF46689">
    <property type="entry name" value="Homeodomain-like"/>
    <property type="match status" value="1"/>
</dbReference>
<dbReference type="InterPro" id="IPR050109">
    <property type="entry name" value="HTH-type_TetR-like_transc_reg"/>
</dbReference>
<dbReference type="Pfam" id="PF17928">
    <property type="entry name" value="TetR_C_22"/>
    <property type="match status" value="1"/>
</dbReference>
<dbReference type="InterPro" id="IPR001647">
    <property type="entry name" value="HTH_TetR"/>
</dbReference>
<dbReference type="Proteomes" id="UP000292423">
    <property type="component" value="Unassembled WGS sequence"/>
</dbReference>
<keyword evidence="3" id="KW-0804">Transcription</keyword>
<evidence type="ECO:0000313" key="7">
    <source>
        <dbReference type="Proteomes" id="UP000292423"/>
    </source>
</evidence>
<comment type="caution">
    <text evidence="6">The sequence shown here is derived from an EMBL/GenBank/DDBJ whole genome shotgun (WGS) entry which is preliminary data.</text>
</comment>
<organism evidence="6 7">
    <name type="scientific">Fluviicoccus keumensis</name>
    <dbReference type="NCBI Taxonomy" id="1435465"/>
    <lineage>
        <taxon>Bacteria</taxon>
        <taxon>Pseudomonadati</taxon>
        <taxon>Pseudomonadota</taxon>
        <taxon>Gammaproteobacteria</taxon>
        <taxon>Moraxellales</taxon>
        <taxon>Moraxellaceae</taxon>
        <taxon>Fluviicoccus</taxon>
    </lineage>
</organism>